<reference evidence="6 7" key="1">
    <citation type="submission" date="2016-08" db="EMBL/GenBank/DDBJ databases">
        <authorList>
            <person name="Seilhamer J.J."/>
        </authorList>
    </citation>
    <scope>NUCLEOTIDE SEQUENCE [LARGE SCALE GENOMIC DNA]</scope>
    <source>
        <strain evidence="6 7">BRTC-1</strain>
    </source>
</reference>
<dbReference type="InterPro" id="IPR011047">
    <property type="entry name" value="Quinoprotein_ADH-like_sf"/>
</dbReference>
<dbReference type="PROSITE" id="PS51257">
    <property type="entry name" value="PROKAR_LIPOPROTEIN"/>
    <property type="match status" value="1"/>
</dbReference>
<dbReference type="PANTHER" id="PTHR34512">
    <property type="entry name" value="CELL SURFACE PROTEIN"/>
    <property type="match status" value="1"/>
</dbReference>
<keyword evidence="7" id="KW-1185">Reference proteome</keyword>
<evidence type="ECO:0000256" key="1">
    <source>
        <dbReference type="ARBA" id="ARBA00022729"/>
    </source>
</evidence>
<comment type="function">
    <text evidence="4">Part of the outer membrane protein assembly complex, which is involved in assembly and insertion of beta-barrel proteins into the outer membrane.</text>
</comment>
<dbReference type="GO" id="GO:0009279">
    <property type="term" value="C:cell outer membrane"/>
    <property type="evidence" value="ECO:0007669"/>
    <property type="project" value="UniProtKB-SubCell"/>
</dbReference>
<dbReference type="HAMAP" id="MF_00923">
    <property type="entry name" value="OM_assembly_BamB"/>
    <property type="match status" value="1"/>
</dbReference>
<evidence type="ECO:0000256" key="4">
    <source>
        <dbReference type="HAMAP-Rule" id="MF_00923"/>
    </source>
</evidence>
<comment type="similarity">
    <text evidence="4">Belongs to the BamB family.</text>
</comment>
<dbReference type="EMBL" id="CP016895">
    <property type="protein sequence ID" value="AOA59299.1"/>
    <property type="molecule type" value="Genomic_DNA"/>
</dbReference>
<name>A0A1B2M2A0_9GAMM</name>
<dbReference type="OrthoDB" id="5173551at2"/>
<dbReference type="Pfam" id="PF13360">
    <property type="entry name" value="PQQ_2"/>
    <property type="match status" value="1"/>
</dbReference>
<dbReference type="Proteomes" id="UP000093391">
    <property type="component" value="Chromosome"/>
</dbReference>
<keyword evidence="2 4" id="KW-0472">Membrane</keyword>
<keyword evidence="4" id="KW-0449">Lipoprotein</keyword>
<feature type="domain" description="Pyrrolo-quinoline quinone repeat" evidence="5">
    <location>
        <begin position="79"/>
        <end position="310"/>
    </location>
</feature>
<gene>
    <name evidence="4" type="primary">bamB</name>
    <name evidence="6" type="ORF">BFG52_13670</name>
</gene>
<accession>A0A1B2M2A0</accession>
<evidence type="ECO:0000313" key="6">
    <source>
        <dbReference type="EMBL" id="AOA59299.1"/>
    </source>
</evidence>
<keyword evidence="4" id="KW-0564">Palmitate</keyword>
<evidence type="ECO:0000256" key="2">
    <source>
        <dbReference type="ARBA" id="ARBA00023136"/>
    </source>
</evidence>
<dbReference type="SMART" id="SM00564">
    <property type="entry name" value="PQQ"/>
    <property type="match status" value="6"/>
</dbReference>
<proteinExistence type="inferred from homology"/>
<dbReference type="InterPro" id="IPR018391">
    <property type="entry name" value="PQQ_b-propeller_rpt"/>
</dbReference>
<dbReference type="KEGG" id="ala:BFG52_13670"/>
<protein>
    <recommendedName>
        <fullName evidence="4">Outer membrane protein assembly factor BamB</fullName>
    </recommendedName>
</protein>
<evidence type="ECO:0000259" key="5">
    <source>
        <dbReference type="Pfam" id="PF13360"/>
    </source>
</evidence>
<evidence type="ECO:0000256" key="3">
    <source>
        <dbReference type="ARBA" id="ARBA00023237"/>
    </source>
</evidence>
<dbReference type="RefSeq" id="WP_067557383.1">
    <property type="nucleotide sequence ID" value="NZ_CP016895.1"/>
</dbReference>
<dbReference type="PANTHER" id="PTHR34512:SF30">
    <property type="entry name" value="OUTER MEMBRANE PROTEIN ASSEMBLY FACTOR BAMB"/>
    <property type="match status" value="1"/>
</dbReference>
<sequence>MERKYIIPFALAILSAVIAGCSSKKVKEEKIKPNPLPKLAQASSLVPVFSQSVASTSQEDPLRLRMDSDNGVVFLLDPKGSVAAYQGKQRLWSQRVSKIGLSSGVAAAQGLVVVGNHKGQVFAIDQSNGQEKWLAQISGASISPALIQGNRTIVIANDGTVFAFNTETGQQVWTYKLPHAQLSLRGHAAPVALGEENVLISTSNGYVYVIDSLSGVPRMQRRVAVSEGRSDIQRLIDINSDPIVVAQYVVTTSFQGQVTVLDLASQQVVWSENVSSLSGPGVVDNKVFVATTEGELVAYDLLSGQEIWRNNQLLHRNLSNPVAFGRYLVVGDYDGVLHLFDPNSGQLLGRSKTSGDVRSLRVVDGQLFVSTRKGALTAWKTP</sequence>
<comment type="subcellular location">
    <subcellularLocation>
        <location evidence="4">Cell outer membrane</location>
        <topology evidence="4">Lipid-anchor</topology>
    </subcellularLocation>
</comment>
<dbReference type="AlphaFoldDB" id="A0A1B2M2A0"/>
<dbReference type="InterPro" id="IPR015943">
    <property type="entry name" value="WD40/YVTN_repeat-like_dom_sf"/>
</dbReference>
<comment type="subunit">
    <text evidence="4">Part of the Bam complex.</text>
</comment>
<keyword evidence="3 4" id="KW-0998">Cell outer membrane</keyword>
<dbReference type="Gene3D" id="2.130.10.10">
    <property type="entry name" value="YVTN repeat-like/Quinoprotein amine dehydrogenase"/>
    <property type="match status" value="1"/>
</dbReference>
<dbReference type="GO" id="GO:0043165">
    <property type="term" value="P:Gram-negative-bacterium-type cell outer membrane assembly"/>
    <property type="evidence" value="ECO:0007669"/>
    <property type="project" value="UniProtKB-UniRule"/>
</dbReference>
<dbReference type="InterPro" id="IPR002372">
    <property type="entry name" value="PQQ_rpt_dom"/>
</dbReference>
<organism evidence="6 7">
    <name type="scientific">Acinetobacter larvae</name>
    <dbReference type="NCBI Taxonomy" id="1789224"/>
    <lineage>
        <taxon>Bacteria</taxon>
        <taxon>Pseudomonadati</taxon>
        <taxon>Pseudomonadota</taxon>
        <taxon>Gammaproteobacteria</taxon>
        <taxon>Moraxellales</taxon>
        <taxon>Moraxellaceae</taxon>
        <taxon>Acinetobacter</taxon>
    </lineage>
</organism>
<dbReference type="InterPro" id="IPR017687">
    <property type="entry name" value="BamB"/>
</dbReference>
<evidence type="ECO:0000313" key="7">
    <source>
        <dbReference type="Proteomes" id="UP000093391"/>
    </source>
</evidence>
<dbReference type="STRING" id="1789224.BFG52_13670"/>
<dbReference type="SUPFAM" id="SSF50998">
    <property type="entry name" value="Quinoprotein alcohol dehydrogenase-like"/>
    <property type="match status" value="1"/>
</dbReference>
<keyword evidence="1 4" id="KW-0732">Signal</keyword>
<dbReference type="GO" id="GO:0051205">
    <property type="term" value="P:protein insertion into membrane"/>
    <property type="evidence" value="ECO:0007669"/>
    <property type="project" value="UniProtKB-UniRule"/>
</dbReference>
<dbReference type="NCBIfam" id="TIGR03300">
    <property type="entry name" value="assembly_YfgL"/>
    <property type="match status" value="1"/>
</dbReference>